<dbReference type="InterPro" id="IPR001208">
    <property type="entry name" value="MCM_dom"/>
</dbReference>
<dbReference type="Gene3D" id="3.30.230.10">
    <property type="match status" value="1"/>
</dbReference>
<dbReference type="InterPro" id="IPR027417">
    <property type="entry name" value="P-loop_NTPase"/>
</dbReference>
<keyword evidence="3" id="KW-0067">ATP-binding</keyword>
<dbReference type="PANTHER" id="PTHR32039:SF7">
    <property type="entry name" value="COMPETENCE PROTEIN COMM"/>
    <property type="match status" value="1"/>
</dbReference>
<dbReference type="SUPFAM" id="SSF54211">
    <property type="entry name" value="Ribosomal protein S5 domain 2-like"/>
    <property type="match status" value="1"/>
</dbReference>
<dbReference type="InterPro" id="IPR014721">
    <property type="entry name" value="Ribsml_uS5_D2-typ_fold_subgr"/>
</dbReference>
<dbReference type="Pfam" id="PF01078">
    <property type="entry name" value="Mg_chelatase"/>
    <property type="match status" value="1"/>
</dbReference>
<dbReference type="OrthoDB" id="9813147at2"/>
<dbReference type="Pfam" id="PF13541">
    <property type="entry name" value="ChlI"/>
    <property type="match status" value="1"/>
</dbReference>
<dbReference type="Pfam" id="PF13335">
    <property type="entry name" value="Mg_chelatase_C"/>
    <property type="match status" value="1"/>
</dbReference>
<dbReference type="Gene3D" id="3.40.50.300">
    <property type="entry name" value="P-loop containing nucleotide triphosphate hydrolases"/>
    <property type="match status" value="1"/>
</dbReference>
<dbReference type="PROSITE" id="PS50051">
    <property type="entry name" value="MCM_2"/>
    <property type="match status" value="1"/>
</dbReference>
<feature type="domain" description="MCM C-terminal AAA(+) ATPase" evidence="4">
    <location>
        <begin position="280"/>
        <end position="341"/>
    </location>
</feature>
<organism evidence="5 6">
    <name type="scientific">Slackia faecicanis</name>
    <dbReference type="NCBI Taxonomy" id="255723"/>
    <lineage>
        <taxon>Bacteria</taxon>
        <taxon>Bacillati</taxon>
        <taxon>Actinomycetota</taxon>
        <taxon>Coriobacteriia</taxon>
        <taxon>Eggerthellales</taxon>
        <taxon>Eggerthellaceae</taxon>
        <taxon>Slackia</taxon>
    </lineage>
</organism>
<comment type="caution">
    <text evidence="5">The sequence shown here is derived from an EMBL/GenBank/DDBJ whole genome shotgun (WGS) entry which is preliminary data.</text>
</comment>
<accession>A0A3N0AH83</accession>
<dbReference type="SMART" id="SM00382">
    <property type="entry name" value="AAA"/>
    <property type="match status" value="1"/>
</dbReference>
<evidence type="ECO:0000259" key="4">
    <source>
        <dbReference type="PROSITE" id="PS50051"/>
    </source>
</evidence>
<dbReference type="PANTHER" id="PTHR32039">
    <property type="entry name" value="MAGNESIUM-CHELATASE SUBUNIT CHLI"/>
    <property type="match status" value="1"/>
</dbReference>
<dbReference type="InterPro" id="IPR045006">
    <property type="entry name" value="CHLI-like"/>
</dbReference>
<comment type="similarity">
    <text evidence="1">Belongs to the Mg-chelatase subunits D/I family. ComM subfamily.</text>
</comment>
<dbReference type="PRINTS" id="PR01657">
    <property type="entry name" value="MCMFAMILY"/>
</dbReference>
<reference evidence="6" key="1">
    <citation type="submission" date="2018-05" db="EMBL/GenBank/DDBJ databases">
        <title>Genome Sequencing of selected type strains of the family Eggerthellaceae.</title>
        <authorList>
            <person name="Danylec N."/>
            <person name="Stoll D.A."/>
            <person name="Doetsch A."/>
            <person name="Huch M."/>
        </authorList>
    </citation>
    <scope>NUCLEOTIDE SEQUENCE [LARGE SCALE GENOMIC DNA]</scope>
    <source>
        <strain evidence="6">DSM 17537</strain>
    </source>
</reference>
<name>A0A3N0AH83_9ACTN</name>
<dbReference type="NCBIfam" id="TIGR00368">
    <property type="entry name" value="YifB family Mg chelatase-like AAA ATPase"/>
    <property type="match status" value="1"/>
</dbReference>
<dbReference type="GO" id="GO:0005524">
    <property type="term" value="F:ATP binding"/>
    <property type="evidence" value="ECO:0007669"/>
    <property type="project" value="UniProtKB-KW"/>
</dbReference>
<dbReference type="Proteomes" id="UP000267368">
    <property type="component" value="Unassembled WGS sequence"/>
</dbReference>
<evidence type="ECO:0000256" key="1">
    <source>
        <dbReference type="ARBA" id="ARBA00006354"/>
    </source>
</evidence>
<evidence type="ECO:0000313" key="6">
    <source>
        <dbReference type="Proteomes" id="UP000267368"/>
    </source>
</evidence>
<dbReference type="EMBL" id="QICB01000001">
    <property type="protein sequence ID" value="RNL21376.1"/>
    <property type="molecule type" value="Genomic_DNA"/>
</dbReference>
<dbReference type="SUPFAM" id="SSF52540">
    <property type="entry name" value="P-loop containing nucleoside triphosphate hydrolases"/>
    <property type="match status" value="1"/>
</dbReference>
<keyword evidence="2" id="KW-0547">Nucleotide-binding</keyword>
<protein>
    <submittedName>
        <fullName evidence="5">Magnesium chelatase</fullName>
    </submittedName>
</protein>
<dbReference type="InterPro" id="IPR020568">
    <property type="entry name" value="Ribosomal_Su5_D2-typ_SF"/>
</dbReference>
<evidence type="ECO:0000256" key="3">
    <source>
        <dbReference type="ARBA" id="ARBA00022840"/>
    </source>
</evidence>
<sequence>MHLQCVLKTACIRGVRAVPVEVEVVVSRGLPGMTIVGMPDAAVRESQERVRAAIRACGFTMPADKVVVNLAPSSLRKAGSGFDLPIAAAILAATGQVDAAKLREYLLVGELSLEGKVRPVPGTLSYACCAREQGLRLAVSYDAADGAPLSDVEQRGVRALGDLRRCDFAPLRFPAQDARSDAPDFGAIYGHEAAKRALQIVAAGDHGILLTGPPGSGKSMLASALPSILPPLDEEERIESARVHSVAGESVEGILSGVRPFRKVHHSTSMAGLVGGGSPVRPGEISLAHNGVLFLDELPEFSPAVLQALRQPMEQGRVVVTRADGSVELPSRFMLVAAANPCPCGHYGDPDIACRCTDLQVARYQGRVGGPLLDRIDLHVDVWRCDPASIIEGAHRTGATSEELRAGVREAREFASWRRDALGDARSRKTDDLLRCCRLDERSKSLLEAAARSMNMSGRGIARVLSVARTVADMAQSRDVGEEHLVEAVGFRVRRGS</sequence>
<dbReference type="InterPro" id="IPR025158">
    <property type="entry name" value="Mg_chelat-rel_C"/>
</dbReference>
<gene>
    <name evidence="5" type="ORF">DMP07_00540</name>
</gene>
<dbReference type="InterPro" id="IPR000523">
    <property type="entry name" value="Mg_chelatse_chII-like_cat_dom"/>
</dbReference>
<evidence type="ECO:0000313" key="5">
    <source>
        <dbReference type="EMBL" id="RNL21376.1"/>
    </source>
</evidence>
<keyword evidence="6" id="KW-1185">Reference proteome</keyword>
<dbReference type="InterPro" id="IPR004482">
    <property type="entry name" value="Mg_chelat-rel"/>
</dbReference>
<dbReference type="GO" id="GO:0003677">
    <property type="term" value="F:DNA binding"/>
    <property type="evidence" value="ECO:0007669"/>
    <property type="project" value="InterPro"/>
</dbReference>
<dbReference type="InterPro" id="IPR003593">
    <property type="entry name" value="AAA+_ATPase"/>
</dbReference>
<evidence type="ECO:0000256" key="2">
    <source>
        <dbReference type="ARBA" id="ARBA00022741"/>
    </source>
</evidence>
<dbReference type="RefSeq" id="WP_123197218.1">
    <property type="nucleotide sequence ID" value="NZ_QICB01000001.1"/>
</dbReference>
<dbReference type="AlphaFoldDB" id="A0A3N0AH83"/>
<proteinExistence type="inferred from homology"/>